<dbReference type="EMBL" id="WUAV01000002">
    <property type="protein sequence ID" value="KAF1765277.1"/>
    <property type="molecule type" value="Genomic_DNA"/>
</dbReference>
<dbReference type="AlphaFoldDB" id="A0A6A5HDR9"/>
<comment type="caution">
    <text evidence="2">The sequence shown here is derived from an EMBL/GenBank/DDBJ whole genome shotgun (WGS) entry which is preliminary data.</text>
</comment>
<dbReference type="Proteomes" id="UP000483820">
    <property type="component" value="Chromosome II"/>
</dbReference>
<evidence type="ECO:0000313" key="3">
    <source>
        <dbReference type="Proteomes" id="UP000483820"/>
    </source>
</evidence>
<dbReference type="KEGG" id="crq:GCK72_005229"/>
<dbReference type="RefSeq" id="XP_053589290.1">
    <property type="nucleotide sequence ID" value="XM_053725096.1"/>
</dbReference>
<organism evidence="2 3">
    <name type="scientific">Caenorhabditis remanei</name>
    <name type="common">Caenorhabditis vulgaris</name>
    <dbReference type="NCBI Taxonomy" id="31234"/>
    <lineage>
        <taxon>Eukaryota</taxon>
        <taxon>Metazoa</taxon>
        <taxon>Ecdysozoa</taxon>
        <taxon>Nematoda</taxon>
        <taxon>Chromadorea</taxon>
        <taxon>Rhabditida</taxon>
        <taxon>Rhabditina</taxon>
        <taxon>Rhabditomorpha</taxon>
        <taxon>Rhabditoidea</taxon>
        <taxon>Rhabditidae</taxon>
        <taxon>Peloderinae</taxon>
        <taxon>Caenorhabditis</taxon>
    </lineage>
</organism>
<evidence type="ECO:0000313" key="2">
    <source>
        <dbReference type="EMBL" id="KAF1765277.1"/>
    </source>
</evidence>
<sequence length="78" mass="8390">MMENDSLNDEENVWNQGCPLTRLEEILVGSVDGESDPCNGSAGESGGDKDGSVDGVHGGFGWLDWIDWILFKLTICSA</sequence>
<feature type="region of interest" description="Disordered" evidence="1">
    <location>
        <begin position="31"/>
        <end position="52"/>
    </location>
</feature>
<evidence type="ECO:0000256" key="1">
    <source>
        <dbReference type="SAM" id="MobiDB-lite"/>
    </source>
</evidence>
<protein>
    <submittedName>
        <fullName evidence="2">Uncharacterized protein</fullName>
    </submittedName>
</protein>
<name>A0A6A5HDR9_CAERE</name>
<proteinExistence type="predicted"/>
<gene>
    <name evidence="2" type="ORF">GCK72_005229</name>
</gene>
<reference evidence="2 3" key="1">
    <citation type="submission" date="2019-12" db="EMBL/GenBank/DDBJ databases">
        <title>Chromosome-level assembly of the Caenorhabditis remanei genome.</title>
        <authorList>
            <person name="Teterina A.A."/>
            <person name="Willis J.H."/>
            <person name="Phillips P.C."/>
        </authorList>
    </citation>
    <scope>NUCLEOTIDE SEQUENCE [LARGE SCALE GENOMIC DNA]</scope>
    <source>
        <strain evidence="2 3">PX506</strain>
        <tissue evidence="2">Whole organism</tissue>
    </source>
</reference>
<accession>A0A6A5HDR9</accession>
<dbReference type="GeneID" id="78774063"/>
<dbReference type="CTD" id="78774063"/>